<protein>
    <submittedName>
        <fullName evidence="4">CBS domain-containing protein</fullName>
    </submittedName>
</protein>
<dbReference type="InterPro" id="IPR051257">
    <property type="entry name" value="Diverse_CBS-Domain"/>
</dbReference>
<organism evidence="4 5">
    <name type="scientific">Nocardioides salarius</name>
    <dbReference type="NCBI Taxonomy" id="374513"/>
    <lineage>
        <taxon>Bacteria</taxon>
        <taxon>Bacillati</taxon>
        <taxon>Actinomycetota</taxon>
        <taxon>Actinomycetes</taxon>
        <taxon>Propionibacteriales</taxon>
        <taxon>Nocardioidaceae</taxon>
        <taxon>Nocardioides</taxon>
    </lineage>
</organism>
<dbReference type="Gene3D" id="3.10.580.10">
    <property type="entry name" value="CBS-domain"/>
    <property type="match status" value="1"/>
</dbReference>
<dbReference type="CDD" id="cd04622">
    <property type="entry name" value="CBS_pair_HRP1_like"/>
    <property type="match status" value="1"/>
</dbReference>
<dbReference type="SMART" id="SM00116">
    <property type="entry name" value="CBS"/>
    <property type="match status" value="2"/>
</dbReference>
<keyword evidence="5" id="KW-1185">Reference proteome</keyword>
<keyword evidence="1 2" id="KW-0129">CBS domain</keyword>
<evidence type="ECO:0000313" key="5">
    <source>
        <dbReference type="Proteomes" id="UP000732378"/>
    </source>
</evidence>
<dbReference type="InterPro" id="IPR046342">
    <property type="entry name" value="CBS_dom_sf"/>
</dbReference>
<dbReference type="RefSeq" id="WP_193668168.1">
    <property type="nucleotide sequence ID" value="NZ_JACDTV010000004.1"/>
</dbReference>
<evidence type="ECO:0000256" key="2">
    <source>
        <dbReference type="PROSITE-ProRule" id="PRU00703"/>
    </source>
</evidence>
<evidence type="ECO:0000313" key="4">
    <source>
        <dbReference type="EMBL" id="MBM7508701.1"/>
    </source>
</evidence>
<dbReference type="Proteomes" id="UP000732378">
    <property type="component" value="Unassembled WGS sequence"/>
</dbReference>
<name>A0ABS2MBZ3_9ACTN</name>
<gene>
    <name evidence="4" type="ORF">JOE61_002515</name>
</gene>
<dbReference type="PROSITE" id="PS51371">
    <property type="entry name" value="CBS"/>
    <property type="match status" value="2"/>
</dbReference>
<dbReference type="EMBL" id="JAFBBZ010000001">
    <property type="protein sequence ID" value="MBM7508701.1"/>
    <property type="molecule type" value="Genomic_DNA"/>
</dbReference>
<feature type="domain" description="CBS" evidence="3">
    <location>
        <begin position="74"/>
        <end position="131"/>
    </location>
</feature>
<evidence type="ECO:0000259" key="3">
    <source>
        <dbReference type="PROSITE" id="PS51371"/>
    </source>
</evidence>
<comment type="caution">
    <text evidence="4">The sequence shown here is derived from an EMBL/GenBank/DDBJ whole genome shotgun (WGS) entry which is preliminary data.</text>
</comment>
<accession>A0ABS2MBZ3</accession>
<sequence length="142" mass="15117">MTTARELMTPDAHCARTEETVATAAARMRDLGVGSLPICGEDQRLHGVVTDRDIVVGCVADGKDPSQVLVAQFCAEEPVTIGADDDAGEALRTMMDHDVRRLPVIDGHRLVGMLSQADLARALPEDEVGRMLAAVSAPPSDR</sequence>
<feature type="domain" description="CBS" evidence="3">
    <location>
        <begin position="8"/>
        <end position="66"/>
    </location>
</feature>
<proteinExistence type="predicted"/>
<dbReference type="InterPro" id="IPR000644">
    <property type="entry name" value="CBS_dom"/>
</dbReference>
<dbReference type="PANTHER" id="PTHR43080:SF2">
    <property type="entry name" value="CBS DOMAIN-CONTAINING PROTEIN"/>
    <property type="match status" value="1"/>
</dbReference>
<reference evidence="4 5" key="1">
    <citation type="submission" date="2021-01" db="EMBL/GenBank/DDBJ databases">
        <title>Sequencing the genomes of 1000 actinobacteria strains.</title>
        <authorList>
            <person name="Klenk H.-P."/>
        </authorList>
    </citation>
    <scope>NUCLEOTIDE SEQUENCE [LARGE SCALE GENOMIC DNA]</scope>
    <source>
        <strain evidence="4 5">DSM 18239</strain>
    </source>
</reference>
<dbReference type="Pfam" id="PF00571">
    <property type="entry name" value="CBS"/>
    <property type="match status" value="2"/>
</dbReference>
<evidence type="ECO:0000256" key="1">
    <source>
        <dbReference type="ARBA" id="ARBA00023122"/>
    </source>
</evidence>
<dbReference type="PANTHER" id="PTHR43080">
    <property type="entry name" value="CBS DOMAIN-CONTAINING PROTEIN CBSX3, MITOCHONDRIAL"/>
    <property type="match status" value="1"/>
</dbReference>
<dbReference type="SUPFAM" id="SSF54631">
    <property type="entry name" value="CBS-domain pair"/>
    <property type="match status" value="1"/>
</dbReference>